<organism evidence="2 3">
    <name type="scientific">Bacillus cereus</name>
    <dbReference type="NCBI Taxonomy" id="1396"/>
    <lineage>
        <taxon>Bacteria</taxon>
        <taxon>Bacillati</taxon>
        <taxon>Bacillota</taxon>
        <taxon>Bacilli</taxon>
        <taxon>Bacillales</taxon>
        <taxon>Bacillaceae</taxon>
        <taxon>Bacillus</taxon>
        <taxon>Bacillus cereus group</taxon>
    </lineage>
</organism>
<gene>
    <name evidence="2" type="ORF">COM96_16860</name>
</gene>
<evidence type="ECO:0000313" key="3">
    <source>
        <dbReference type="Proteomes" id="UP000220006"/>
    </source>
</evidence>
<name>A0A2A7HVI7_BACCE</name>
<keyword evidence="1" id="KW-1133">Transmembrane helix</keyword>
<feature type="transmembrane region" description="Helical" evidence="1">
    <location>
        <begin position="6"/>
        <end position="24"/>
    </location>
</feature>
<accession>A0A2A7HVI7</accession>
<reference evidence="2 3" key="1">
    <citation type="submission" date="2017-09" db="EMBL/GenBank/DDBJ databases">
        <title>Large-scale bioinformatics analysis of Bacillus genomes uncovers conserved roles of natural products in bacterial physiology.</title>
        <authorList>
            <consortium name="Agbiome Team Llc"/>
            <person name="Bleich R.M."/>
            <person name="Grubbs K.J."/>
            <person name="Santa Maria K.C."/>
            <person name="Allen S.E."/>
            <person name="Farag S."/>
            <person name="Shank E.A."/>
            <person name="Bowers A."/>
        </authorList>
    </citation>
    <scope>NUCLEOTIDE SEQUENCE [LARGE SCALE GENOMIC DNA]</scope>
    <source>
        <strain evidence="2 3">AFS096845</strain>
    </source>
</reference>
<keyword evidence="1" id="KW-0812">Transmembrane</keyword>
<comment type="caution">
    <text evidence="2">The sequence shown here is derived from an EMBL/GenBank/DDBJ whole genome shotgun (WGS) entry which is preliminary data.</text>
</comment>
<dbReference type="Proteomes" id="UP000220006">
    <property type="component" value="Unassembled WGS sequence"/>
</dbReference>
<protein>
    <submittedName>
        <fullName evidence="2">Uncharacterized protein</fullName>
    </submittedName>
</protein>
<evidence type="ECO:0000313" key="2">
    <source>
        <dbReference type="EMBL" id="PEC20967.1"/>
    </source>
</evidence>
<evidence type="ECO:0000256" key="1">
    <source>
        <dbReference type="SAM" id="Phobius"/>
    </source>
</evidence>
<dbReference type="EMBL" id="NVLK01000033">
    <property type="protein sequence ID" value="PEC20967.1"/>
    <property type="molecule type" value="Genomic_DNA"/>
</dbReference>
<sequence>MLLIFSIILIGIMVGMRVVALGMIERHRKEGLYVYCPKYSGEIRRGNSAPFCSKCNLFF</sequence>
<dbReference type="AlphaFoldDB" id="A0A2A7HVI7"/>
<dbReference type="RefSeq" id="WP_097904739.1">
    <property type="nucleotide sequence ID" value="NZ_NVLK01000033.1"/>
</dbReference>
<proteinExistence type="predicted"/>
<keyword evidence="1" id="KW-0472">Membrane</keyword>